<evidence type="ECO:0000259" key="9">
    <source>
        <dbReference type="Pfam" id="PF08245"/>
    </source>
</evidence>
<evidence type="ECO:0000256" key="3">
    <source>
        <dbReference type="ARBA" id="ARBA00022741"/>
    </source>
</evidence>
<dbReference type="GO" id="GO:0009252">
    <property type="term" value="P:peptidoglycan biosynthetic process"/>
    <property type="evidence" value="ECO:0007669"/>
    <property type="project" value="UniProtKB-KW"/>
</dbReference>
<evidence type="ECO:0000259" key="8">
    <source>
        <dbReference type="Pfam" id="PF01225"/>
    </source>
</evidence>
<dbReference type="InterPro" id="IPR036565">
    <property type="entry name" value="Mur-like_cat_sf"/>
</dbReference>
<evidence type="ECO:0000256" key="1">
    <source>
        <dbReference type="ARBA" id="ARBA00022490"/>
    </source>
</evidence>
<dbReference type="Gene3D" id="3.40.1190.10">
    <property type="entry name" value="Mur-like, catalytic domain"/>
    <property type="match status" value="1"/>
</dbReference>
<dbReference type="EMBL" id="UINC01007536">
    <property type="protein sequence ID" value="SVA33882.1"/>
    <property type="molecule type" value="Genomic_DNA"/>
</dbReference>
<dbReference type="Pfam" id="PF01225">
    <property type="entry name" value="Mur_ligase"/>
    <property type="match status" value="1"/>
</dbReference>
<evidence type="ECO:0000256" key="5">
    <source>
        <dbReference type="ARBA" id="ARBA00022960"/>
    </source>
</evidence>
<dbReference type="GO" id="GO:0071555">
    <property type="term" value="P:cell wall organization"/>
    <property type="evidence" value="ECO:0007669"/>
    <property type="project" value="UniProtKB-KW"/>
</dbReference>
<protein>
    <recommendedName>
        <fullName evidence="11">Mur ligase central domain-containing protein</fullName>
    </recommendedName>
</protein>
<dbReference type="SUPFAM" id="SSF63418">
    <property type="entry name" value="MurE/MurF N-terminal domain"/>
    <property type="match status" value="1"/>
</dbReference>
<dbReference type="GO" id="GO:0051301">
    <property type="term" value="P:cell division"/>
    <property type="evidence" value="ECO:0007669"/>
    <property type="project" value="InterPro"/>
</dbReference>
<dbReference type="InterPro" id="IPR018109">
    <property type="entry name" value="Folylpolyglutamate_synth_CS"/>
</dbReference>
<dbReference type="SUPFAM" id="SSF53623">
    <property type="entry name" value="MurD-like peptide ligases, catalytic domain"/>
    <property type="match status" value="1"/>
</dbReference>
<dbReference type="PROSITE" id="PS01011">
    <property type="entry name" value="FOLYLPOLYGLU_SYNT_1"/>
    <property type="match status" value="1"/>
</dbReference>
<feature type="non-terminal residue" evidence="10">
    <location>
        <position position="1"/>
    </location>
</feature>
<keyword evidence="2" id="KW-0436">Ligase</keyword>
<evidence type="ECO:0000256" key="2">
    <source>
        <dbReference type="ARBA" id="ARBA00022598"/>
    </source>
</evidence>
<dbReference type="GO" id="GO:0005737">
    <property type="term" value="C:cytoplasm"/>
    <property type="evidence" value="ECO:0007669"/>
    <property type="project" value="InterPro"/>
</dbReference>
<name>A0A381V0H9_9ZZZZ</name>
<evidence type="ECO:0000256" key="4">
    <source>
        <dbReference type="ARBA" id="ARBA00022840"/>
    </source>
</evidence>
<dbReference type="InterPro" id="IPR000713">
    <property type="entry name" value="Mur_ligase_N"/>
</dbReference>
<dbReference type="AlphaFoldDB" id="A0A381V0H9"/>
<organism evidence="10">
    <name type="scientific">marine metagenome</name>
    <dbReference type="NCBI Taxonomy" id="408172"/>
    <lineage>
        <taxon>unclassified sequences</taxon>
        <taxon>metagenomes</taxon>
        <taxon>ecological metagenomes</taxon>
    </lineage>
</organism>
<dbReference type="InterPro" id="IPR013221">
    <property type="entry name" value="Mur_ligase_cen"/>
</dbReference>
<dbReference type="PANTHER" id="PTHR23135">
    <property type="entry name" value="MUR LIGASE FAMILY MEMBER"/>
    <property type="match status" value="1"/>
</dbReference>
<keyword evidence="3" id="KW-0547">Nucleotide-binding</keyword>
<keyword evidence="1" id="KW-0963">Cytoplasm</keyword>
<evidence type="ECO:0000256" key="7">
    <source>
        <dbReference type="ARBA" id="ARBA00023316"/>
    </source>
</evidence>
<dbReference type="Gene3D" id="3.40.1390.10">
    <property type="entry name" value="MurE/MurF, N-terminal domain"/>
    <property type="match status" value="1"/>
</dbReference>
<dbReference type="InterPro" id="IPR005761">
    <property type="entry name" value="UDP-N-AcMur-Glu-dNH2Pim_ligase"/>
</dbReference>
<dbReference type="NCBIfam" id="TIGR01085">
    <property type="entry name" value="murE"/>
    <property type="match status" value="1"/>
</dbReference>
<gene>
    <name evidence="10" type="ORF">METZ01_LOCUS86736</name>
</gene>
<dbReference type="GO" id="GO:0008360">
    <property type="term" value="P:regulation of cell shape"/>
    <property type="evidence" value="ECO:0007669"/>
    <property type="project" value="UniProtKB-KW"/>
</dbReference>
<dbReference type="GO" id="GO:0005524">
    <property type="term" value="F:ATP binding"/>
    <property type="evidence" value="ECO:0007669"/>
    <property type="project" value="UniProtKB-KW"/>
</dbReference>
<feature type="domain" description="Mur ligase central" evidence="9">
    <location>
        <begin position="100"/>
        <end position="300"/>
    </location>
</feature>
<evidence type="ECO:0000256" key="6">
    <source>
        <dbReference type="ARBA" id="ARBA00022984"/>
    </source>
</evidence>
<keyword evidence="6" id="KW-0573">Peptidoglycan synthesis</keyword>
<accession>A0A381V0H9</accession>
<keyword evidence="4" id="KW-0067">ATP-binding</keyword>
<proteinExistence type="predicted"/>
<keyword evidence="7" id="KW-0961">Cell wall biogenesis/degradation</keyword>
<evidence type="ECO:0008006" key="11">
    <source>
        <dbReference type="Google" id="ProtNLM"/>
    </source>
</evidence>
<dbReference type="InterPro" id="IPR035911">
    <property type="entry name" value="MurE/MurF_N"/>
</dbReference>
<dbReference type="PANTHER" id="PTHR23135:SF4">
    <property type="entry name" value="UDP-N-ACETYLMURAMOYL-L-ALANYL-D-GLUTAMATE--2,6-DIAMINOPIMELATE LIGASE MURE HOMOLOG, CHLOROPLASTIC"/>
    <property type="match status" value="1"/>
</dbReference>
<feature type="domain" description="Mur ligase N-terminal catalytic" evidence="8">
    <location>
        <begin position="14"/>
        <end position="88"/>
    </location>
</feature>
<evidence type="ECO:0000313" key="10">
    <source>
        <dbReference type="EMBL" id="SVA33882.1"/>
    </source>
</evidence>
<keyword evidence="5" id="KW-0133">Cell shape</keyword>
<feature type="non-terminal residue" evidence="10">
    <location>
        <position position="322"/>
    </location>
</feature>
<dbReference type="GO" id="GO:0004326">
    <property type="term" value="F:tetrahydrofolylpolyglutamate synthase activity"/>
    <property type="evidence" value="ECO:0007669"/>
    <property type="project" value="InterPro"/>
</dbReference>
<reference evidence="10" key="1">
    <citation type="submission" date="2018-05" db="EMBL/GenBank/DDBJ databases">
        <authorList>
            <person name="Lanie J.A."/>
            <person name="Ng W.-L."/>
            <person name="Kazmierczak K.M."/>
            <person name="Andrzejewski T.M."/>
            <person name="Davidsen T.M."/>
            <person name="Wayne K.J."/>
            <person name="Tettelin H."/>
            <person name="Glass J.I."/>
            <person name="Rusch D."/>
            <person name="Podicherti R."/>
            <person name="Tsui H.-C.T."/>
            <person name="Winkler M.E."/>
        </authorList>
    </citation>
    <scope>NUCLEOTIDE SEQUENCE</scope>
</reference>
<sequence length="322" mass="34788">VKNIHFKGIPDNREISAITYDSRKVKPGTLFVAIAGENSDGHEFIPQAIENGAAAILSNGRSPKTTVVPILQVKDPRLAMSHISAQFYGNPSAEMNIVGITGTNGKTSITHILYHILQTSGAACGTLGTLGFQTPTGMVSTGFTTPESVELQQMLQTLQLAGVDNLVMEISSHALDQHRVDNVEVDIAIFSNLTPEHLDFHGDMENYFKAKLQLFQTLAVDKTAVINFDDPYAQRICSSISAQCITYGMNKKADLHPVQAEFTINGTKAQLQFREHIISIDSLLLGEYNLSNIMAGVAAALSMGVSMSQIENAVKNMSPIPG</sequence>
<dbReference type="Pfam" id="PF08245">
    <property type="entry name" value="Mur_ligase_M"/>
    <property type="match status" value="1"/>
</dbReference>